<dbReference type="GO" id="GO:0016810">
    <property type="term" value="F:hydrolase activity, acting on carbon-nitrogen (but not peptide) bonds"/>
    <property type="evidence" value="ECO:0007669"/>
    <property type="project" value="InterPro"/>
</dbReference>
<evidence type="ECO:0000313" key="6">
    <source>
        <dbReference type="Proteomes" id="UP000198565"/>
    </source>
</evidence>
<evidence type="ECO:0000313" key="5">
    <source>
        <dbReference type="EMBL" id="SFL67083.1"/>
    </source>
</evidence>
<sequence length="483" mass="54952">MQKIKGPLWFVFIILIGVLLFTLIQPVWSSEQTKQTIDQDKPEKKSEIETPVESKHPGLDVVTKTKQANNYTSSITVPTTESSDINDEIHQWLNKQEEEFLNRLDTDIELPEEDYLAHLNIQLETSQITNNVYNLTFQTYQYAGGANGMDEVMPFTIDVKKGKVLKIDDVMDVDEDAKEKIITQLKTTLQEDKDKASFVFFDKIEEVMDKPSDWKWGISKEFFTIYFDEYEVASGAAGAIQVDIPIDDVILHLKDDLVKEMELTEKQEVQKEKVEQEISELDPNGKYVALTFDDGPHPKVTPQILDTLEEHDAKVTFFMLGTQVEYYPTLAKQVAEAGHEIGNHSFNHTDMTKVGQSEIKEEFKDTNELIKEATGMQPTTIRPPYGAYDQNLLTVSEELASTTILWSVDSLDWKSRDADSINKTVINNVDNGAIILMHDIHQPTADALSELLTNLENEGYDFVTVSELLQLHNKKDIGPYYKG</sequence>
<dbReference type="InterPro" id="IPR037126">
    <property type="entry name" value="PdaC/RsiV-like_sf"/>
</dbReference>
<dbReference type="PROSITE" id="PS51677">
    <property type="entry name" value="NODB"/>
    <property type="match status" value="1"/>
</dbReference>
<dbReference type="STRING" id="334253.SAMN04487943_10326"/>
<keyword evidence="6" id="KW-1185">Reference proteome</keyword>
<dbReference type="Proteomes" id="UP000198565">
    <property type="component" value="Unassembled WGS sequence"/>
</dbReference>
<dbReference type="InterPro" id="IPR021729">
    <property type="entry name" value="DUF3298"/>
</dbReference>
<protein>
    <submittedName>
        <fullName evidence="5">Polysaccharide deacetylase family sporulation protein PdaB</fullName>
    </submittedName>
</protein>
<dbReference type="SUPFAM" id="SSF88713">
    <property type="entry name" value="Glycoside hydrolase/deacetylase"/>
    <property type="match status" value="1"/>
</dbReference>
<name>A0A1I4JLL3_9BACI</name>
<dbReference type="Pfam" id="PF11738">
    <property type="entry name" value="DUF3298"/>
    <property type="match status" value="1"/>
</dbReference>
<dbReference type="Gene3D" id="3.90.640.20">
    <property type="entry name" value="Heat-shock cognate protein, ATPase"/>
    <property type="match status" value="1"/>
</dbReference>
<dbReference type="GO" id="GO:0005975">
    <property type="term" value="P:carbohydrate metabolic process"/>
    <property type="evidence" value="ECO:0007669"/>
    <property type="project" value="InterPro"/>
</dbReference>
<dbReference type="AlphaFoldDB" id="A0A1I4JLL3"/>
<accession>A0A1I4JLL3</accession>
<keyword evidence="1" id="KW-0479">Metal-binding</keyword>
<dbReference type="GO" id="GO:0016020">
    <property type="term" value="C:membrane"/>
    <property type="evidence" value="ECO:0007669"/>
    <property type="project" value="TreeGrafter"/>
</dbReference>
<dbReference type="InterPro" id="IPR011330">
    <property type="entry name" value="Glyco_hydro/deAcase_b/a-brl"/>
</dbReference>
<evidence type="ECO:0000256" key="1">
    <source>
        <dbReference type="ARBA" id="ARBA00022723"/>
    </source>
</evidence>
<dbReference type="EMBL" id="FOTR01000003">
    <property type="protein sequence ID" value="SFL67083.1"/>
    <property type="molecule type" value="Genomic_DNA"/>
</dbReference>
<dbReference type="Pfam" id="PF01522">
    <property type="entry name" value="Polysacc_deac_1"/>
    <property type="match status" value="1"/>
</dbReference>
<proteinExistence type="predicted"/>
<gene>
    <name evidence="5" type="ORF">SAMN04487943_10326</name>
</gene>
<evidence type="ECO:0000256" key="2">
    <source>
        <dbReference type="ARBA" id="ARBA00022801"/>
    </source>
</evidence>
<dbReference type="InterPro" id="IPR002509">
    <property type="entry name" value="NODB_dom"/>
</dbReference>
<feature type="compositionally biased region" description="Basic and acidic residues" evidence="3">
    <location>
        <begin position="37"/>
        <end position="57"/>
    </location>
</feature>
<reference evidence="6" key="1">
    <citation type="submission" date="2016-10" db="EMBL/GenBank/DDBJ databases">
        <authorList>
            <person name="Varghese N."/>
            <person name="Submissions S."/>
        </authorList>
    </citation>
    <scope>NUCLEOTIDE SEQUENCE [LARGE SCALE GENOMIC DNA]</scope>
    <source>
        <strain evidence="6">CGMCC 1.4250</strain>
    </source>
</reference>
<dbReference type="GO" id="GO:0046872">
    <property type="term" value="F:metal ion binding"/>
    <property type="evidence" value="ECO:0007669"/>
    <property type="project" value="UniProtKB-KW"/>
</dbReference>
<feature type="region of interest" description="Disordered" evidence="3">
    <location>
        <begin position="32"/>
        <end position="57"/>
    </location>
</feature>
<dbReference type="Gene3D" id="3.30.565.40">
    <property type="entry name" value="Fervidobacterium nodosum Rt17-B1 like"/>
    <property type="match status" value="1"/>
</dbReference>
<dbReference type="RefSeq" id="WP_175495347.1">
    <property type="nucleotide sequence ID" value="NZ_FOTR01000003.1"/>
</dbReference>
<evidence type="ECO:0000256" key="3">
    <source>
        <dbReference type="SAM" id="MobiDB-lite"/>
    </source>
</evidence>
<dbReference type="PANTHER" id="PTHR10587:SF133">
    <property type="entry name" value="CHITIN DEACETYLASE 1-RELATED"/>
    <property type="match status" value="1"/>
</dbReference>
<dbReference type="PANTHER" id="PTHR10587">
    <property type="entry name" value="GLYCOSYL TRANSFERASE-RELATED"/>
    <property type="match status" value="1"/>
</dbReference>
<dbReference type="Gene3D" id="3.20.20.370">
    <property type="entry name" value="Glycoside hydrolase/deacetylase"/>
    <property type="match status" value="1"/>
</dbReference>
<dbReference type="InterPro" id="IPR050248">
    <property type="entry name" value="Polysacc_deacetylase_ArnD"/>
</dbReference>
<evidence type="ECO:0000259" key="4">
    <source>
        <dbReference type="PROSITE" id="PS51677"/>
    </source>
</evidence>
<feature type="domain" description="NodB homology" evidence="4">
    <location>
        <begin position="286"/>
        <end position="463"/>
    </location>
</feature>
<keyword evidence="2" id="KW-0378">Hydrolase</keyword>
<organism evidence="5 6">
    <name type="scientific">Gracilibacillus orientalis</name>
    <dbReference type="NCBI Taxonomy" id="334253"/>
    <lineage>
        <taxon>Bacteria</taxon>
        <taxon>Bacillati</taxon>
        <taxon>Bacillota</taxon>
        <taxon>Bacilli</taxon>
        <taxon>Bacillales</taxon>
        <taxon>Bacillaceae</taxon>
        <taxon>Gracilibacillus</taxon>
    </lineage>
</organism>
<dbReference type="CDD" id="cd10954">
    <property type="entry name" value="CE4_CtAXE_like"/>
    <property type="match status" value="1"/>
</dbReference>